<comment type="function">
    <text evidence="6">Aminocarboxypropyltransferase that catalyzes the aminocarboxypropyl transfer on pseudouridine in 18S rRNA. It constitutes the last step in biosynthesis of the hypermodified N1-methyl-N3-(3-amino-3-carboxypropyl) pseudouridine (m1acp3-Psi).</text>
</comment>
<keyword evidence="3 6" id="KW-0698">rRNA processing</keyword>
<feature type="region of interest" description="Disordered" evidence="7">
    <location>
        <begin position="219"/>
        <end position="273"/>
    </location>
</feature>
<proteinExistence type="inferred from homology"/>
<comment type="similarity">
    <text evidence="6">Belongs to the TDD superfamily. TSR3 family.</text>
</comment>
<evidence type="ECO:0000259" key="8">
    <source>
        <dbReference type="Pfam" id="PF04034"/>
    </source>
</evidence>
<accession>A0AAJ6VYW4</accession>
<dbReference type="Pfam" id="PF04068">
    <property type="entry name" value="Fer4_RLI"/>
    <property type="match status" value="1"/>
</dbReference>
<organism evidence="10 11">
    <name type="scientific">Galendromus occidentalis</name>
    <name type="common">western predatory mite</name>
    <dbReference type="NCBI Taxonomy" id="34638"/>
    <lineage>
        <taxon>Eukaryota</taxon>
        <taxon>Metazoa</taxon>
        <taxon>Ecdysozoa</taxon>
        <taxon>Arthropoda</taxon>
        <taxon>Chelicerata</taxon>
        <taxon>Arachnida</taxon>
        <taxon>Acari</taxon>
        <taxon>Parasitiformes</taxon>
        <taxon>Mesostigmata</taxon>
        <taxon>Gamasina</taxon>
        <taxon>Phytoseioidea</taxon>
        <taxon>Phytoseiidae</taxon>
        <taxon>Typhlodrominae</taxon>
        <taxon>Galendromus</taxon>
    </lineage>
</organism>
<comment type="caution">
    <text evidence="6">Lacks conserved residue(s) required for the propagation of feature annotation.</text>
</comment>
<dbReference type="HAMAP" id="MF_01116">
    <property type="entry name" value="TSR3"/>
    <property type="match status" value="1"/>
</dbReference>
<feature type="domain" description="RNase L inhibitor RLI-like possible metal-binding" evidence="9">
    <location>
        <begin position="55"/>
        <end position="88"/>
    </location>
</feature>
<comment type="catalytic activity">
    <reaction evidence="6">
        <text>an N(1)-methylpseudouridine in rRNA + S-adenosyl-L-methionine = N(1)-methyl-N(3)-[(3S)-3-amino-3-carboxypropyl]pseudouridine in rRNA + S-methyl-5'-thioadenosine + H(+)</text>
        <dbReference type="Rhea" id="RHEA:63296"/>
        <dbReference type="Rhea" id="RHEA-COMP:11634"/>
        <dbReference type="Rhea" id="RHEA-COMP:16310"/>
        <dbReference type="ChEBI" id="CHEBI:15378"/>
        <dbReference type="ChEBI" id="CHEBI:17509"/>
        <dbReference type="ChEBI" id="CHEBI:59789"/>
        <dbReference type="ChEBI" id="CHEBI:74890"/>
        <dbReference type="ChEBI" id="CHEBI:146234"/>
        <dbReference type="EC" id="2.5.1.157"/>
    </reaction>
</comment>
<evidence type="ECO:0000313" key="11">
    <source>
        <dbReference type="RefSeq" id="XP_003744759.1"/>
    </source>
</evidence>
<dbReference type="InterPro" id="IPR022968">
    <property type="entry name" value="Tsr3-like"/>
</dbReference>
<dbReference type="EC" id="2.5.1.157" evidence="6"/>
<dbReference type="RefSeq" id="XP_003744759.1">
    <property type="nucleotide sequence ID" value="XM_003744711.2"/>
</dbReference>
<keyword evidence="4 6" id="KW-0808">Transferase</keyword>
<dbReference type="AlphaFoldDB" id="A0AAJ6VYW4"/>
<feature type="domain" description="16S/18S rRNA aminocarboxypropyltransferase Tsr3 C-terminal" evidence="8">
    <location>
        <begin position="92"/>
        <end position="218"/>
    </location>
</feature>
<evidence type="ECO:0000256" key="4">
    <source>
        <dbReference type="ARBA" id="ARBA00022679"/>
    </source>
</evidence>
<evidence type="ECO:0000256" key="6">
    <source>
        <dbReference type="HAMAP-Rule" id="MF_03146"/>
    </source>
</evidence>
<evidence type="ECO:0000256" key="3">
    <source>
        <dbReference type="ARBA" id="ARBA00022552"/>
    </source>
</evidence>
<evidence type="ECO:0000313" key="10">
    <source>
        <dbReference type="Proteomes" id="UP000694867"/>
    </source>
</evidence>
<protein>
    <recommendedName>
        <fullName evidence="6">18S rRNA aminocarboxypropyltransferase</fullName>
        <ecNumber evidence="6">2.5.1.157</ecNumber>
    </recommendedName>
</protein>
<gene>
    <name evidence="11" type="primary">LOC100903897</name>
</gene>
<feature type="binding site" evidence="6">
    <location>
        <position position="141"/>
    </location>
    <ligand>
        <name>S-adenosyl-L-methionine</name>
        <dbReference type="ChEBI" id="CHEBI:59789"/>
    </ligand>
</feature>
<dbReference type="Proteomes" id="UP000694867">
    <property type="component" value="Unplaced"/>
</dbReference>
<dbReference type="InterPro" id="IPR007209">
    <property type="entry name" value="RNaseL-inhib-like_metal-bd_dom"/>
</dbReference>
<dbReference type="NCBIfam" id="NF002621">
    <property type="entry name" value="PRK02287.1"/>
    <property type="match status" value="1"/>
</dbReference>
<evidence type="ECO:0000256" key="5">
    <source>
        <dbReference type="ARBA" id="ARBA00022691"/>
    </source>
</evidence>
<dbReference type="GO" id="GO:0000455">
    <property type="term" value="P:enzyme-directed rRNA pseudouridine synthesis"/>
    <property type="evidence" value="ECO:0007669"/>
    <property type="project" value="UniProtKB-UniRule"/>
</dbReference>
<keyword evidence="10" id="KW-1185">Reference proteome</keyword>
<dbReference type="PANTHER" id="PTHR20426:SF0">
    <property type="entry name" value="18S RRNA AMINOCARBOXYPROPYLTRANSFERASE"/>
    <property type="match status" value="1"/>
</dbReference>
<dbReference type="PANTHER" id="PTHR20426">
    <property type="entry name" value="RIBOSOME BIOGENESIS PROTEIN TSR3 HOMOLOG"/>
    <property type="match status" value="1"/>
</dbReference>
<dbReference type="GO" id="GO:1904047">
    <property type="term" value="F:S-adenosyl-L-methionine binding"/>
    <property type="evidence" value="ECO:0007669"/>
    <property type="project" value="UniProtKB-UniRule"/>
</dbReference>
<evidence type="ECO:0000259" key="9">
    <source>
        <dbReference type="Pfam" id="PF04068"/>
    </source>
</evidence>
<evidence type="ECO:0000256" key="2">
    <source>
        <dbReference type="ARBA" id="ARBA00022517"/>
    </source>
</evidence>
<dbReference type="GeneID" id="100903897"/>
<feature type="compositionally biased region" description="Basic and acidic residues" evidence="7">
    <location>
        <begin position="16"/>
        <end position="38"/>
    </location>
</feature>
<feature type="region of interest" description="Disordered" evidence="7">
    <location>
        <begin position="1"/>
        <end position="49"/>
    </location>
</feature>
<dbReference type="GO" id="GO:0106388">
    <property type="term" value="F:rRNA small subunit aminocarboxypropyltransferase activity"/>
    <property type="evidence" value="ECO:0007669"/>
    <property type="project" value="UniProtKB-EC"/>
</dbReference>
<feature type="compositionally biased region" description="Polar residues" evidence="7">
    <location>
        <begin position="249"/>
        <end position="266"/>
    </location>
</feature>
<evidence type="ECO:0000256" key="1">
    <source>
        <dbReference type="ARBA" id="ARBA00022490"/>
    </source>
</evidence>
<dbReference type="Pfam" id="PF04034">
    <property type="entry name" value="Ribo_biogen_C"/>
    <property type="match status" value="1"/>
</dbReference>
<feature type="binding site" evidence="6">
    <location>
        <position position="70"/>
    </location>
    <ligand>
        <name>S-adenosyl-L-methionine</name>
        <dbReference type="ChEBI" id="CHEBI:59789"/>
    </ligand>
</feature>
<sequence>MSSRGRKRGGRKTYRDRRSAAGLNRERRKFDDEPRAPNDETSSSEDEDTIDCPFPVAMWDLGHCDPKKCTGRKLQRMNLITSLRLGQRFNGIILTPSATKCVSPEDTEILAEYGVAVVDCSWARLQDTPFSKMKGTHSRLLPFLVAANPVNYGKPCELSCVEAIAAVMYLTGFDSIADFYLGKFSWGHSFPSLNKDLLESYAVCKTSVEIIRAQTDFLAQNGEKQPSEIDLPPSESDGESDSEDETTHSHQVAKTTEPTSGTSNAVDQIGAPE</sequence>
<dbReference type="InterPro" id="IPR007177">
    <property type="entry name" value="Tsr3_C"/>
</dbReference>
<feature type="compositionally biased region" description="Basic residues" evidence="7">
    <location>
        <begin position="1"/>
        <end position="15"/>
    </location>
</feature>
<name>A0AAJ6VYW4_9ACAR</name>
<evidence type="ECO:0000256" key="7">
    <source>
        <dbReference type="SAM" id="MobiDB-lite"/>
    </source>
</evidence>
<keyword evidence="5 6" id="KW-0949">S-adenosyl-L-methionine</keyword>
<keyword evidence="2 6" id="KW-0690">Ribosome biogenesis</keyword>
<feature type="binding site" evidence="6">
    <location>
        <position position="118"/>
    </location>
    <ligand>
        <name>S-adenosyl-L-methionine</name>
        <dbReference type="ChEBI" id="CHEBI:59789"/>
    </ligand>
</feature>
<dbReference type="GO" id="GO:0030490">
    <property type="term" value="P:maturation of SSU-rRNA"/>
    <property type="evidence" value="ECO:0007669"/>
    <property type="project" value="TreeGrafter"/>
</dbReference>
<keyword evidence="1" id="KW-0963">Cytoplasm</keyword>
<dbReference type="KEGG" id="goe:100903897"/>
<reference evidence="11" key="1">
    <citation type="submission" date="2025-08" db="UniProtKB">
        <authorList>
            <consortium name="RefSeq"/>
        </authorList>
    </citation>
    <scope>IDENTIFICATION</scope>
</reference>